<proteinExistence type="predicted"/>
<dbReference type="PANTHER" id="PTHR11439">
    <property type="entry name" value="GAG-POL-RELATED RETROTRANSPOSON"/>
    <property type="match status" value="1"/>
</dbReference>
<gene>
    <name evidence="1" type="ORF">SLEP1_g51053</name>
</gene>
<name>A0AAV5M2R7_9ROSI</name>
<sequence length="202" mass="22484">MIITGDDIVKYASNLVSKAELNDSKSVSTPLESNVKFTSMDGSPLFNPTRYRQLVRTLVYLTTTRLDIAYAVHIVSQFMTTPHSTHYATVLCISCYVNGALFHGFHFFANSSLVLLAYSNADWTSDSSYHRSSTGYCLVLGNSFISLQSEKQTIPSCSSTKAEYKALDNTTLELLSLWWLLGDISIPQPSSTDLYYDNQSVI</sequence>
<comment type="caution">
    <text evidence="1">The sequence shown here is derived from an EMBL/GenBank/DDBJ whole genome shotgun (WGS) entry which is preliminary data.</text>
</comment>
<dbReference type="Proteomes" id="UP001054252">
    <property type="component" value="Unassembled WGS sequence"/>
</dbReference>
<evidence type="ECO:0008006" key="3">
    <source>
        <dbReference type="Google" id="ProtNLM"/>
    </source>
</evidence>
<organism evidence="1 2">
    <name type="scientific">Rubroshorea leprosula</name>
    <dbReference type="NCBI Taxonomy" id="152421"/>
    <lineage>
        <taxon>Eukaryota</taxon>
        <taxon>Viridiplantae</taxon>
        <taxon>Streptophyta</taxon>
        <taxon>Embryophyta</taxon>
        <taxon>Tracheophyta</taxon>
        <taxon>Spermatophyta</taxon>
        <taxon>Magnoliopsida</taxon>
        <taxon>eudicotyledons</taxon>
        <taxon>Gunneridae</taxon>
        <taxon>Pentapetalae</taxon>
        <taxon>rosids</taxon>
        <taxon>malvids</taxon>
        <taxon>Malvales</taxon>
        <taxon>Dipterocarpaceae</taxon>
        <taxon>Rubroshorea</taxon>
    </lineage>
</organism>
<keyword evidence="2" id="KW-1185">Reference proteome</keyword>
<protein>
    <recommendedName>
        <fullName evidence="3">Mitochondrial protein</fullName>
    </recommendedName>
</protein>
<dbReference type="PANTHER" id="PTHR11439:SF461">
    <property type="entry name" value="OS10G0432200 PROTEIN"/>
    <property type="match status" value="1"/>
</dbReference>
<reference evidence="1 2" key="1">
    <citation type="journal article" date="2021" name="Commun. Biol.">
        <title>The genome of Shorea leprosula (Dipterocarpaceae) highlights the ecological relevance of drought in aseasonal tropical rainforests.</title>
        <authorList>
            <person name="Ng K.K.S."/>
            <person name="Kobayashi M.J."/>
            <person name="Fawcett J.A."/>
            <person name="Hatakeyama M."/>
            <person name="Paape T."/>
            <person name="Ng C.H."/>
            <person name="Ang C.C."/>
            <person name="Tnah L.H."/>
            <person name="Lee C.T."/>
            <person name="Nishiyama T."/>
            <person name="Sese J."/>
            <person name="O'Brien M.J."/>
            <person name="Copetti D."/>
            <person name="Mohd Noor M.I."/>
            <person name="Ong R.C."/>
            <person name="Putra M."/>
            <person name="Sireger I.Z."/>
            <person name="Indrioko S."/>
            <person name="Kosugi Y."/>
            <person name="Izuno A."/>
            <person name="Isagi Y."/>
            <person name="Lee S.L."/>
            <person name="Shimizu K.K."/>
        </authorList>
    </citation>
    <scope>NUCLEOTIDE SEQUENCE [LARGE SCALE GENOMIC DNA]</scope>
    <source>
        <strain evidence="1">214</strain>
    </source>
</reference>
<dbReference type="AlphaFoldDB" id="A0AAV5M2R7"/>
<evidence type="ECO:0000313" key="2">
    <source>
        <dbReference type="Proteomes" id="UP001054252"/>
    </source>
</evidence>
<dbReference type="EMBL" id="BPVZ01000173">
    <property type="protein sequence ID" value="GKV43800.1"/>
    <property type="molecule type" value="Genomic_DNA"/>
</dbReference>
<accession>A0AAV5M2R7</accession>
<evidence type="ECO:0000313" key="1">
    <source>
        <dbReference type="EMBL" id="GKV43800.1"/>
    </source>
</evidence>
<dbReference type="CDD" id="cd09272">
    <property type="entry name" value="RNase_HI_RT_Ty1"/>
    <property type="match status" value="1"/>
</dbReference>